<evidence type="ECO:0000256" key="1">
    <source>
        <dbReference type="SAM" id="MobiDB-lite"/>
    </source>
</evidence>
<dbReference type="EMBL" id="JYIX01000039">
    <property type="protein sequence ID" value="KJL31481.1"/>
    <property type="molecule type" value="Genomic_DNA"/>
</dbReference>
<feature type="compositionally biased region" description="Gly residues" evidence="1">
    <location>
        <begin position="316"/>
        <end position="328"/>
    </location>
</feature>
<dbReference type="PROSITE" id="PS51318">
    <property type="entry name" value="TAT"/>
    <property type="match status" value="1"/>
</dbReference>
<dbReference type="Proteomes" id="UP000033740">
    <property type="component" value="Unassembled WGS sequence"/>
</dbReference>
<dbReference type="PANTHER" id="PTHR43649:SF12">
    <property type="entry name" value="DIACETYLCHITOBIOSE BINDING PROTEIN DASA"/>
    <property type="match status" value="1"/>
</dbReference>
<dbReference type="STRING" id="582680.RS86_03604"/>
<dbReference type="PANTHER" id="PTHR43649">
    <property type="entry name" value="ARABINOSE-BINDING PROTEIN-RELATED"/>
    <property type="match status" value="1"/>
</dbReference>
<comment type="caution">
    <text evidence="2">The sequence shown here is derived from an EMBL/GenBank/DDBJ whole genome shotgun (WGS) entry which is preliminary data.</text>
</comment>
<dbReference type="AlphaFoldDB" id="A0A0F0LIW9"/>
<evidence type="ECO:0000313" key="3">
    <source>
        <dbReference type="Proteomes" id="UP000033740"/>
    </source>
</evidence>
<dbReference type="PATRIC" id="fig|582680.6.peg.3690"/>
<dbReference type="InterPro" id="IPR006311">
    <property type="entry name" value="TAT_signal"/>
</dbReference>
<sequence>MHLTTRRSRRAMLLGTAVLTAGALLLTGCGRSGDAGSTGGSSGSGAAIDDKPAKGTVQLWAEGADGDKLPDMVAEFKKSNPDVDVKLTKVPADQFASKMTAAITAGTVPDLLFAYTEDQPALLNTGGFDAVPDGLAKKDDFFPAIWDNSIVKDVQYGVPWYTYANMLIYRSDLAEKAGATSAPKNWDEQKAFGEKLKAAGSEFPFALAVNYDKYSAGQLQVMAVQNGGAFLNKDHTKWTLNDPKNVEALDYWAGLIKSGLSSPDGPQFLDTVPWSSQGKNAAIVDGGPWFKAWFNDANGADWSKDHLAFAQNPTGPDGGKGATTGGGSWLVPKDAKNKDASWKFVRWMSESAQQVKWYQIFGNMPALKAAWDDPAMKGDPMLETVRSALDDGVAQPNVPTWSQVGDVIGKQMERVVRGGVSAKDALDAAQQQAESIGLGGK</sequence>
<dbReference type="PROSITE" id="PS51257">
    <property type="entry name" value="PROKAR_LIPOPROTEIN"/>
    <property type="match status" value="1"/>
</dbReference>
<reference evidence="2 3" key="1">
    <citation type="submission" date="2015-02" db="EMBL/GenBank/DDBJ databases">
        <title>Draft genome sequences of ten Microbacterium spp. with emphasis on heavy metal contaminated environments.</title>
        <authorList>
            <person name="Corretto E."/>
        </authorList>
    </citation>
    <scope>NUCLEOTIDE SEQUENCE [LARGE SCALE GENOMIC DNA]</scope>
    <source>
        <strain evidence="2 3">ARN176</strain>
    </source>
</reference>
<dbReference type="Gene3D" id="3.40.190.10">
    <property type="entry name" value="Periplasmic binding protein-like II"/>
    <property type="match status" value="2"/>
</dbReference>
<evidence type="ECO:0000313" key="2">
    <source>
        <dbReference type="EMBL" id="KJL31481.1"/>
    </source>
</evidence>
<organism evidence="2 3">
    <name type="scientific">Microbacterium azadirachtae</name>
    <dbReference type="NCBI Taxonomy" id="582680"/>
    <lineage>
        <taxon>Bacteria</taxon>
        <taxon>Bacillati</taxon>
        <taxon>Actinomycetota</taxon>
        <taxon>Actinomycetes</taxon>
        <taxon>Micrococcales</taxon>
        <taxon>Microbacteriaceae</taxon>
        <taxon>Microbacterium</taxon>
    </lineage>
</organism>
<protein>
    <submittedName>
        <fullName evidence="2">Putative ABC transporter-binding protein</fullName>
    </submittedName>
</protein>
<feature type="region of interest" description="Disordered" evidence="1">
    <location>
        <begin position="311"/>
        <end position="332"/>
    </location>
</feature>
<dbReference type="Pfam" id="PF01547">
    <property type="entry name" value="SBP_bac_1"/>
    <property type="match status" value="1"/>
</dbReference>
<dbReference type="SUPFAM" id="SSF53850">
    <property type="entry name" value="Periplasmic binding protein-like II"/>
    <property type="match status" value="1"/>
</dbReference>
<proteinExistence type="predicted"/>
<dbReference type="RefSeq" id="WP_082076874.1">
    <property type="nucleotide sequence ID" value="NZ_JYIX01000039.1"/>
</dbReference>
<accession>A0A0F0LIW9</accession>
<dbReference type="InterPro" id="IPR006059">
    <property type="entry name" value="SBP"/>
</dbReference>
<dbReference type="InterPro" id="IPR050490">
    <property type="entry name" value="Bact_solute-bd_prot1"/>
</dbReference>
<gene>
    <name evidence="2" type="ORF">RS86_03604</name>
</gene>
<keyword evidence="3" id="KW-1185">Reference proteome</keyword>
<name>A0A0F0LIW9_9MICO</name>